<evidence type="ECO:0000313" key="1">
    <source>
        <dbReference type="EMBL" id="VVC34487.1"/>
    </source>
</evidence>
<name>A0A5E4MQB1_9HEMI</name>
<keyword evidence="1" id="KW-0547">Nucleotide-binding</keyword>
<keyword evidence="1" id="KW-0067">ATP-binding</keyword>
<proteinExistence type="predicted"/>
<keyword evidence="2" id="KW-1185">Reference proteome</keyword>
<keyword evidence="1" id="KW-0378">Hydrolase</keyword>
<dbReference type="Proteomes" id="UP000325440">
    <property type="component" value="Unassembled WGS sequence"/>
</dbReference>
<gene>
    <name evidence="1" type="ORF">CINCED_3A014595</name>
</gene>
<keyword evidence="1" id="KW-0347">Helicase</keyword>
<reference evidence="1 2" key="1">
    <citation type="submission" date="2019-08" db="EMBL/GenBank/DDBJ databases">
        <authorList>
            <person name="Alioto T."/>
            <person name="Alioto T."/>
            <person name="Gomez Garrido J."/>
        </authorList>
    </citation>
    <scope>NUCLEOTIDE SEQUENCE [LARGE SCALE GENOMIC DNA]</scope>
</reference>
<protein>
    <submittedName>
        <fullName evidence="1">DNA helicase Pif1-like</fullName>
    </submittedName>
</protein>
<dbReference type="EMBL" id="CABPRJ010000997">
    <property type="protein sequence ID" value="VVC34487.1"/>
    <property type="molecule type" value="Genomic_DNA"/>
</dbReference>
<organism evidence="1 2">
    <name type="scientific">Cinara cedri</name>
    <dbReference type="NCBI Taxonomy" id="506608"/>
    <lineage>
        <taxon>Eukaryota</taxon>
        <taxon>Metazoa</taxon>
        <taxon>Ecdysozoa</taxon>
        <taxon>Arthropoda</taxon>
        <taxon>Hexapoda</taxon>
        <taxon>Insecta</taxon>
        <taxon>Pterygota</taxon>
        <taxon>Neoptera</taxon>
        <taxon>Paraneoptera</taxon>
        <taxon>Hemiptera</taxon>
        <taxon>Sternorrhyncha</taxon>
        <taxon>Aphidomorpha</taxon>
        <taxon>Aphidoidea</taxon>
        <taxon>Aphididae</taxon>
        <taxon>Lachninae</taxon>
        <taxon>Cinara</taxon>
    </lineage>
</organism>
<evidence type="ECO:0000313" key="2">
    <source>
        <dbReference type="Proteomes" id="UP000325440"/>
    </source>
</evidence>
<accession>A0A5E4MQB1</accession>
<sequence length="115" mass="13151">MLSMVINIHKNNSKDLCAQYINHVWLTERAISKVKNVDVDDLNFKIQQSVPGDLVSYKSVDTVCDADEAVNYPTVFELTAFARHATTPVTESWMSGYFTFKFEPTTIVQWHVIVH</sequence>
<dbReference type="GO" id="GO:0004386">
    <property type="term" value="F:helicase activity"/>
    <property type="evidence" value="ECO:0007669"/>
    <property type="project" value="UniProtKB-KW"/>
</dbReference>
<dbReference type="AlphaFoldDB" id="A0A5E4MQB1"/>
<dbReference type="OrthoDB" id="272985at2759"/>